<dbReference type="RefSeq" id="WP_131481792.1">
    <property type="nucleotide sequence ID" value="NZ_SJDL01000014.1"/>
</dbReference>
<dbReference type="InterPro" id="IPR008886">
    <property type="entry name" value="UPF0227/Esterase_YqiA"/>
</dbReference>
<dbReference type="PANTHER" id="PTHR35602:SF3">
    <property type="entry name" value="ESTERASE YQIA"/>
    <property type="match status" value="1"/>
</dbReference>
<dbReference type="EMBL" id="SJDL01000014">
    <property type="protein sequence ID" value="TBW55886.1"/>
    <property type="molecule type" value="Genomic_DNA"/>
</dbReference>
<dbReference type="InterPro" id="IPR029058">
    <property type="entry name" value="AB_hydrolase_fold"/>
</dbReference>
<dbReference type="SUPFAM" id="SSF53474">
    <property type="entry name" value="alpha/beta-Hydrolases"/>
    <property type="match status" value="1"/>
</dbReference>
<keyword evidence="2" id="KW-1185">Reference proteome</keyword>
<evidence type="ECO:0000313" key="2">
    <source>
        <dbReference type="Proteomes" id="UP000313645"/>
    </source>
</evidence>
<dbReference type="Proteomes" id="UP000313645">
    <property type="component" value="Unassembled WGS sequence"/>
</dbReference>
<organism evidence="1 2">
    <name type="scientific">Marinobacter halodurans</name>
    <dbReference type="NCBI Taxonomy" id="2528979"/>
    <lineage>
        <taxon>Bacteria</taxon>
        <taxon>Pseudomonadati</taxon>
        <taxon>Pseudomonadota</taxon>
        <taxon>Gammaproteobacteria</taxon>
        <taxon>Pseudomonadales</taxon>
        <taxon>Marinobacteraceae</taxon>
        <taxon>Marinobacter</taxon>
    </lineage>
</organism>
<accession>A0ABY1ZNY7</accession>
<sequence length="196" mass="21556">MPEQPRLIYLHGFRSSPQSQKVTELRGWLADSGLPVELVAPELGFSPDEAVAHVEQAVEDAGKRPCGLMGSSLGGYYATVVAARRGLRAVLINPAVAPYNLLRPYLGMQENLYTGERFEVTEAHMHQLRAMDPGPLVNPERFMVLLQTADETLDFREAAARYAGAPTWLQPGGDHRFQDFPRVLPAALAFLGMAAR</sequence>
<protein>
    <submittedName>
        <fullName evidence="1">Esterase</fullName>
    </submittedName>
</protein>
<reference evidence="1 2" key="1">
    <citation type="submission" date="2019-02" db="EMBL/GenBank/DDBJ databases">
        <title>Marinobacter halodurans sp. nov., a marine bacterium isolated from sea tidal flat.</title>
        <authorList>
            <person name="Yoo Y."/>
            <person name="Lee D.W."/>
            <person name="Kim B.S."/>
            <person name="Kim J.-J."/>
        </authorList>
    </citation>
    <scope>NUCLEOTIDE SEQUENCE [LARGE SCALE GENOMIC DNA]</scope>
    <source>
        <strain evidence="1 2">YJ-S3-2</strain>
    </source>
</reference>
<dbReference type="Pfam" id="PF05728">
    <property type="entry name" value="UPF0227"/>
    <property type="match status" value="1"/>
</dbReference>
<evidence type="ECO:0000313" key="1">
    <source>
        <dbReference type="EMBL" id="TBW55886.1"/>
    </source>
</evidence>
<proteinExistence type="predicted"/>
<comment type="caution">
    <text evidence="1">The sequence shown here is derived from an EMBL/GenBank/DDBJ whole genome shotgun (WGS) entry which is preliminary data.</text>
</comment>
<dbReference type="Gene3D" id="3.40.50.1820">
    <property type="entry name" value="alpha/beta hydrolase"/>
    <property type="match status" value="1"/>
</dbReference>
<dbReference type="PANTHER" id="PTHR35602">
    <property type="entry name" value="ESTERASE YQIA-RELATED"/>
    <property type="match status" value="1"/>
</dbReference>
<gene>
    <name evidence="1" type="ORF">EZI54_10615</name>
</gene>
<name>A0ABY1ZNY7_9GAMM</name>